<dbReference type="SUPFAM" id="SSF63411">
    <property type="entry name" value="LuxS/MPP-like metallohydrolase"/>
    <property type="match status" value="2"/>
</dbReference>
<dbReference type="AlphaFoldDB" id="A0A839SU65"/>
<dbReference type="RefSeq" id="WP_183416850.1">
    <property type="nucleotide sequence ID" value="NZ_JACHXA010000006.1"/>
</dbReference>
<comment type="cofactor">
    <cofactor evidence="1">
        <name>Zn(2+)</name>
        <dbReference type="ChEBI" id="CHEBI:29105"/>
    </cofactor>
</comment>
<evidence type="ECO:0000256" key="5">
    <source>
        <dbReference type="SAM" id="MobiDB-lite"/>
    </source>
</evidence>
<keyword evidence="3" id="KW-0482">Metalloprotease</keyword>
<sequence>MRRFTLPLLFLPVLLALSVPAFARIFDPESFTLDNGLQVVVVNNARAPIVTHMLWYKVGAADEPVGKSGVAHFLEHLMFKGTDKLAPGEFSRIVAANGGSENAFTSWDYTGYYQTVAKDRLEIMMRHEADRMANLKLVDAIVLPERDVVLEERRSRTDNEPGGRLSEMARASLFLHHPYGTPIIGWPQEVSALTTQDAIDFYRQWYAPNNAVLVISGDVTAQEVKPLAESTYGLVPRRDVPDRVRPSEPPQTAPRRVSLESEQVRQPSLSIEYLAPSYNRSTDEFAQADPYALEILSELLGGASSSRLYQRLVVDQGLAAGAGSWYDASDYDLSSFGLYISPRPGVDVEIAEEALRAEIATLLEGGVTPQEVSDAKQRLTAAAIFARDDLSTAPRAIGQALVTGQTLDDIESWPERIEAVTPEQVEAAARAILKDNSSVTRLLLPKPTS</sequence>
<feature type="signal peptide" evidence="6">
    <location>
        <begin position="1"/>
        <end position="23"/>
    </location>
</feature>
<dbReference type="PANTHER" id="PTHR11851">
    <property type="entry name" value="METALLOPROTEASE"/>
    <property type="match status" value="1"/>
</dbReference>
<dbReference type="Pfam" id="PF00675">
    <property type="entry name" value="Peptidase_M16"/>
    <property type="match status" value="1"/>
</dbReference>
<dbReference type="Gene3D" id="3.30.830.10">
    <property type="entry name" value="Metalloenzyme, LuxS/M16 peptidase-like"/>
    <property type="match status" value="2"/>
</dbReference>
<gene>
    <name evidence="9" type="ORF">FHR98_002335</name>
</gene>
<keyword evidence="6" id="KW-0732">Signal</keyword>
<keyword evidence="9" id="KW-0645">Protease</keyword>
<evidence type="ECO:0000256" key="3">
    <source>
        <dbReference type="ARBA" id="ARBA00023049"/>
    </source>
</evidence>
<evidence type="ECO:0000256" key="4">
    <source>
        <dbReference type="RuleBase" id="RU004447"/>
    </source>
</evidence>
<evidence type="ECO:0000259" key="7">
    <source>
        <dbReference type="Pfam" id="PF00675"/>
    </source>
</evidence>
<proteinExistence type="inferred from homology"/>
<comment type="similarity">
    <text evidence="2 4">Belongs to the peptidase M16 family.</text>
</comment>
<dbReference type="Pfam" id="PF05193">
    <property type="entry name" value="Peptidase_M16_C"/>
    <property type="match status" value="1"/>
</dbReference>
<dbReference type="InterPro" id="IPR050361">
    <property type="entry name" value="MPP/UQCRC_Complex"/>
</dbReference>
<accession>A0A839SU65</accession>
<organism evidence="9 10">
    <name type="scientific">Limibacillus halophilus</name>
    <dbReference type="NCBI Taxonomy" id="1579333"/>
    <lineage>
        <taxon>Bacteria</taxon>
        <taxon>Pseudomonadati</taxon>
        <taxon>Pseudomonadota</taxon>
        <taxon>Alphaproteobacteria</taxon>
        <taxon>Rhodospirillales</taxon>
        <taxon>Rhodovibrionaceae</taxon>
        <taxon>Limibacillus</taxon>
    </lineage>
</organism>
<feature type="domain" description="Peptidase M16 N-terminal" evidence="7">
    <location>
        <begin position="39"/>
        <end position="184"/>
    </location>
</feature>
<feature type="domain" description="Peptidase M16 C-terminal" evidence="8">
    <location>
        <begin position="193"/>
        <end position="379"/>
    </location>
</feature>
<dbReference type="InterPro" id="IPR001431">
    <property type="entry name" value="Pept_M16_Zn_BS"/>
</dbReference>
<feature type="compositionally biased region" description="Basic and acidic residues" evidence="5">
    <location>
        <begin position="237"/>
        <end position="246"/>
    </location>
</feature>
<feature type="chain" id="PRO_5032846367" evidence="6">
    <location>
        <begin position="24"/>
        <end position="449"/>
    </location>
</feature>
<dbReference type="PANTHER" id="PTHR11851:SF49">
    <property type="entry name" value="MITOCHONDRIAL-PROCESSING PEPTIDASE SUBUNIT ALPHA"/>
    <property type="match status" value="1"/>
</dbReference>
<dbReference type="Proteomes" id="UP000581135">
    <property type="component" value="Unassembled WGS sequence"/>
</dbReference>
<dbReference type="InterPro" id="IPR011249">
    <property type="entry name" value="Metalloenz_LuxS/M16"/>
</dbReference>
<dbReference type="GO" id="GO:0046872">
    <property type="term" value="F:metal ion binding"/>
    <property type="evidence" value="ECO:0007669"/>
    <property type="project" value="InterPro"/>
</dbReference>
<dbReference type="PROSITE" id="PS00143">
    <property type="entry name" value="INSULINASE"/>
    <property type="match status" value="1"/>
</dbReference>
<reference evidence="9 10" key="1">
    <citation type="submission" date="2020-08" db="EMBL/GenBank/DDBJ databases">
        <title>Genomic Encyclopedia of Type Strains, Phase III (KMG-III): the genomes of soil and plant-associated and newly described type strains.</title>
        <authorList>
            <person name="Whitman W."/>
        </authorList>
    </citation>
    <scope>NUCLEOTIDE SEQUENCE [LARGE SCALE GENOMIC DNA]</scope>
    <source>
        <strain evidence="9 10">CECT 8803</strain>
    </source>
</reference>
<name>A0A839SU65_9PROT</name>
<evidence type="ECO:0000259" key="8">
    <source>
        <dbReference type="Pfam" id="PF05193"/>
    </source>
</evidence>
<protein>
    <submittedName>
        <fullName evidence="9">Zinc protease</fullName>
        <ecNumber evidence="9">3.4.24.-</ecNumber>
    </submittedName>
</protein>
<evidence type="ECO:0000256" key="6">
    <source>
        <dbReference type="SAM" id="SignalP"/>
    </source>
</evidence>
<dbReference type="EC" id="3.4.24.-" evidence="9"/>
<dbReference type="GO" id="GO:0006508">
    <property type="term" value="P:proteolysis"/>
    <property type="evidence" value="ECO:0007669"/>
    <property type="project" value="UniProtKB-KW"/>
</dbReference>
<evidence type="ECO:0000313" key="9">
    <source>
        <dbReference type="EMBL" id="MBB3066032.1"/>
    </source>
</evidence>
<dbReference type="GO" id="GO:0004222">
    <property type="term" value="F:metalloendopeptidase activity"/>
    <property type="evidence" value="ECO:0007669"/>
    <property type="project" value="InterPro"/>
</dbReference>
<feature type="region of interest" description="Disordered" evidence="5">
    <location>
        <begin position="237"/>
        <end position="261"/>
    </location>
</feature>
<comment type="caution">
    <text evidence="9">The sequence shown here is derived from an EMBL/GenBank/DDBJ whole genome shotgun (WGS) entry which is preliminary data.</text>
</comment>
<keyword evidence="10" id="KW-1185">Reference proteome</keyword>
<dbReference type="EMBL" id="JACHXA010000006">
    <property type="protein sequence ID" value="MBB3066032.1"/>
    <property type="molecule type" value="Genomic_DNA"/>
</dbReference>
<dbReference type="InterPro" id="IPR007863">
    <property type="entry name" value="Peptidase_M16_C"/>
</dbReference>
<evidence type="ECO:0000256" key="2">
    <source>
        <dbReference type="ARBA" id="ARBA00007261"/>
    </source>
</evidence>
<dbReference type="InterPro" id="IPR011765">
    <property type="entry name" value="Pept_M16_N"/>
</dbReference>
<keyword evidence="9" id="KW-0378">Hydrolase</keyword>
<evidence type="ECO:0000313" key="10">
    <source>
        <dbReference type="Proteomes" id="UP000581135"/>
    </source>
</evidence>
<evidence type="ECO:0000256" key="1">
    <source>
        <dbReference type="ARBA" id="ARBA00001947"/>
    </source>
</evidence>